<name>A0A653D849_CALMS</name>
<evidence type="ECO:0000256" key="5">
    <source>
        <dbReference type="PIRNR" id="PIRNR017302"/>
    </source>
</evidence>
<dbReference type="OrthoDB" id="5072at2759"/>
<keyword evidence="3 5" id="KW-0690">Ribosome biogenesis</keyword>
<comment type="subcellular location">
    <subcellularLocation>
        <location evidence="5">Nucleus</location>
        <location evidence="5">Nucleolus</location>
    </subcellularLocation>
    <subcellularLocation>
        <location evidence="5">Nucleus</location>
        <location evidence="5">Nucleoplasm</location>
    </subcellularLocation>
</comment>
<evidence type="ECO:0000313" key="7">
    <source>
        <dbReference type="EMBL" id="VEN56362.1"/>
    </source>
</evidence>
<evidence type="ECO:0000256" key="2">
    <source>
        <dbReference type="ARBA" id="ARBA00018339"/>
    </source>
</evidence>
<comment type="function">
    <text evidence="5">May play a role in ribosome biogenesis.</text>
</comment>
<dbReference type="PANTHER" id="PTHR14211">
    <property type="entry name" value="GLIOMA SUPPRESSOR CANDIDATE REGION GENE 2"/>
    <property type="match status" value="1"/>
</dbReference>
<comment type="similarity">
    <text evidence="1 5">Belongs to the NOP53 family.</text>
</comment>
<reference evidence="7 8" key="1">
    <citation type="submission" date="2019-01" db="EMBL/GenBank/DDBJ databases">
        <authorList>
            <person name="Sayadi A."/>
        </authorList>
    </citation>
    <scope>NUCLEOTIDE SEQUENCE [LARGE SCALE GENOMIC DNA]</scope>
</reference>
<feature type="compositionally biased region" description="Basic residues" evidence="6">
    <location>
        <begin position="424"/>
        <end position="437"/>
    </location>
</feature>
<organism evidence="7 8">
    <name type="scientific">Callosobruchus maculatus</name>
    <name type="common">Southern cowpea weevil</name>
    <name type="synonym">Pulse bruchid</name>
    <dbReference type="NCBI Taxonomy" id="64391"/>
    <lineage>
        <taxon>Eukaryota</taxon>
        <taxon>Metazoa</taxon>
        <taxon>Ecdysozoa</taxon>
        <taxon>Arthropoda</taxon>
        <taxon>Hexapoda</taxon>
        <taxon>Insecta</taxon>
        <taxon>Pterygota</taxon>
        <taxon>Neoptera</taxon>
        <taxon>Endopterygota</taxon>
        <taxon>Coleoptera</taxon>
        <taxon>Polyphaga</taxon>
        <taxon>Cucujiformia</taxon>
        <taxon>Chrysomeloidea</taxon>
        <taxon>Chrysomelidae</taxon>
        <taxon>Bruchinae</taxon>
        <taxon>Bruchini</taxon>
        <taxon>Callosobruchus</taxon>
    </lineage>
</organism>
<dbReference type="Proteomes" id="UP000410492">
    <property type="component" value="Unassembled WGS sequence"/>
</dbReference>
<dbReference type="PANTHER" id="PTHR14211:SF7">
    <property type="entry name" value="RIBOSOME BIOGENESIS PROTEIN NOP53"/>
    <property type="match status" value="1"/>
</dbReference>
<dbReference type="PIRSF" id="PIRSF017302">
    <property type="entry name" value="Gltscr2"/>
    <property type="match status" value="1"/>
</dbReference>
<dbReference type="EMBL" id="CAACVG010010672">
    <property type="protein sequence ID" value="VEN56362.1"/>
    <property type="molecule type" value="Genomic_DNA"/>
</dbReference>
<keyword evidence="8" id="KW-1185">Reference proteome</keyword>
<dbReference type="GO" id="GO:0006364">
    <property type="term" value="P:rRNA processing"/>
    <property type="evidence" value="ECO:0007669"/>
    <property type="project" value="TreeGrafter"/>
</dbReference>
<dbReference type="GO" id="GO:0005730">
    <property type="term" value="C:nucleolus"/>
    <property type="evidence" value="ECO:0007669"/>
    <property type="project" value="UniProtKB-SubCell"/>
</dbReference>
<sequence>MVSVNSRIGKKKKVSKKLKISWRKHVNINDVEEFLEDKRFEERLGPSLSTISDDKLFKVDIVPSTELLSAKERQKLKANKPLKCFSALQPHTQVPDPIAKRNRVRTKEERKNQLVKLKEIHNRENGIIKRKYIEANANRQLNENRKNMNQPKRGDFSFDLWEDDCKQFAIEKDEWARTDTKKHNLRGVGIPVKKRIASISEKKSPLPAIESPHPGMSYNPSLKDHQNLLQIVAEKELEWIKTDNHLTRCTKGMFSKVSSDKKDKDWIIEMSEGLPSTAGTNVSENEASDDEYTTVNPPVENKKKSLKQKRNQKEQKQLEKQRRALKLEKKKITDIHRLKAISEELLKIENKQKLLREKRKKKEELKKKETKILGPVKYEDPDLEFHMAKEISGNLRNLKTQGNLLIDRFKSLQKRNVLAPSKKHLPKKAKVKKFTKPGHKDEDWKNTVAGSFK</sequence>
<proteinExistence type="inferred from homology"/>
<dbReference type="InterPro" id="IPR011687">
    <property type="entry name" value="Nop53/GLTSCR2"/>
</dbReference>
<feature type="region of interest" description="Disordered" evidence="6">
    <location>
        <begin position="271"/>
        <end position="320"/>
    </location>
</feature>
<evidence type="ECO:0000313" key="8">
    <source>
        <dbReference type="Proteomes" id="UP000410492"/>
    </source>
</evidence>
<feature type="region of interest" description="Disordered" evidence="6">
    <location>
        <begin position="424"/>
        <end position="453"/>
    </location>
</feature>
<keyword evidence="4 5" id="KW-0539">Nucleus</keyword>
<dbReference type="AlphaFoldDB" id="A0A653D849"/>
<dbReference type="GO" id="GO:0008097">
    <property type="term" value="F:5S rRNA binding"/>
    <property type="evidence" value="ECO:0007669"/>
    <property type="project" value="TreeGrafter"/>
</dbReference>
<evidence type="ECO:0000256" key="4">
    <source>
        <dbReference type="ARBA" id="ARBA00023242"/>
    </source>
</evidence>
<evidence type="ECO:0000256" key="6">
    <source>
        <dbReference type="SAM" id="MobiDB-lite"/>
    </source>
</evidence>
<protein>
    <recommendedName>
        <fullName evidence="2 5">Ribosome biogenesis protein NOP53</fullName>
    </recommendedName>
</protein>
<gene>
    <name evidence="7" type="ORF">CALMAC_LOCUS15270</name>
</gene>
<dbReference type="GO" id="GO:0000027">
    <property type="term" value="P:ribosomal large subunit assembly"/>
    <property type="evidence" value="ECO:0007669"/>
    <property type="project" value="UniProtKB-UniRule"/>
</dbReference>
<dbReference type="Pfam" id="PF07767">
    <property type="entry name" value="Nop53"/>
    <property type="match status" value="1"/>
</dbReference>
<evidence type="ECO:0000256" key="3">
    <source>
        <dbReference type="ARBA" id="ARBA00022517"/>
    </source>
</evidence>
<evidence type="ECO:0000256" key="1">
    <source>
        <dbReference type="ARBA" id="ARBA00008838"/>
    </source>
</evidence>
<feature type="compositionally biased region" description="Basic and acidic residues" evidence="6">
    <location>
        <begin position="311"/>
        <end position="320"/>
    </location>
</feature>
<dbReference type="GO" id="GO:0005654">
    <property type="term" value="C:nucleoplasm"/>
    <property type="evidence" value="ECO:0007669"/>
    <property type="project" value="UniProtKB-SubCell"/>
</dbReference>
<accession>A0A653D849</accession>